<dbReference type="InterPro" id="IPR005786">
    <property type="entry name" value="B_amino_transII"/>
</dbReference>
<evidence type="ECO:0000256" key="4">
    <source>
        <dbReference type="ARBA" id="ARBA00005072"/>
    </source>
</evidence>
<dbReference type="Gene3D" id="3.30.470.10">
    <property type="match status" value="1"/>
</dbReference>
<protein>
    <recommendedName>
        <fullName evidence="17">Branched-chain-amino-acid aminotransferase</fullName>
        <ecNumber evidence="17">2.6.1.42</ecNumber>
    </recommendedName>
</protein>
<evidence type="ECO:0000256" key="12">
    <source>
        <dbReference type="ARBA" id="ARBA00048798"/>
    </source>
</evidence>
<dbReference type="SUPFAM" id="SSF56752">
    <property type="entry name" value="D-aminoacid aminotransferase-like PLP-dependent enzymes"/>
    <property type="match status" value="1"/>
</dbReference>
<evidence type="ECO:0000256" key="17">
    <source>
        <dbReference type="RuleBase" id="RU004517"/>
    </source>
</evidence>
<dbReference type="GO" id="GO:0052654">
    <property type="term" value="F:L-leucine-2-oxoglutarate transaminase activity"/>
    <property type="evidence" value="ECO:0007669"/>
    <property type="project" value="RHEA"/>
</dbReference>
<evidence type="ECO:0000256" key="2">
    <source>
        <dbReference type="ARBA" id="ARBA00004824"/>
    </source>
</evidence>
<dbReference type="OrthoDB" id="9804984at2"/>
<evidence type="ECO:0000256" key="9">
    <source>
        <dbReference type="ARBA" id="ARBA00022898"/>
    </source>
</evidence>
<keyword evidence="7 17" id="KW-0028">Amino-acid biosynthesis</keyword>
<dbReference type="UniPathway" id="UPA00049">
    <property type="reaction ID" value="UER00062"/>
</dbReference>
<proteinExistence type="inferred from homology"/>
<evidence type="ECO:0000256" key="16">
    <source>
        <dbReference type="RuleBase" id="RU004516"/>
    </source>
</evidence>
<dbReference type="RefSeq" id="WP_079727294.1">
    <property type="nucleotide sequence ID" value="NZ_FUZP01000001.1"/>
</dbReference>
<evidence type="ECO:0000256" key="15">
    <source>
        <dbReference type="RuleBase" id="RU004106"/>
    </source>
</evidence>
<dbReference type="GO" id="GO:0009098">
    <property type="term" value="P:L-leucine biosynthetic process"/>
    <property type="evidence" value="ECO:0007669"/>
    <property type="project" value="UniProtKB-UniPathway"/>
</dbReference>
<gene>
    <name evidence="18" type="ORF">SAMN06309945_1215</name>
</gene>
<comment type="catalytic activity">
    <reaction evidence="13 17">
        <text>L-leucine + 2-oxoglutarate = 4-methyl-2-oxopentanoate + L-glutamate</text>
        <dbReference type="Rhea" id="RHEA:18321"/>
        <dbReference type="ChEBI" id="CHEBI:16810"/>
        <dbReference type="ChEBI" id="CHEBI:17865"/>
        <dbReference type="ChEBI" id="CHEBI:29985"/>
        <dbReference type="ChEBI" id="CHEBI:57427"/>
        <dbReference type="EC" id="2.6.1.42"/>
    </reaction>
</comment>
<evidence type="ECO:0000256" key="6">
    <source>
        <dbReference type="ARBA" id="ARBA00022576"/>
    </source>
</evidence>
<dbReference type="NCBIfam" id="TIGR01123">
    <property type="entry name" value="ilvE_II"/>
    <property type="match status" value="1"/>
</dbReference>
<evidence type="ECO:0000256" key="14">
    <source>
        <dbReference type="PIRSR" id="PIRSR006468-1"/>
    </source>
</evidence>
<dbReference type="InterPro" id="IPR018300">
    <property type="entry name" value="Aminotrans_IV_CS"/>
</dbReference>
<feature type="modified residue" description="N6-(pyridoxal phosphate)lysine" evidence="14">
    <location>
        <position position="207"/>
    </location>
</feature>
<dbReference type="GO" id="GO:0052655">
    <property type="term" value="F:L-valine-2-oxoglutarate transaminase activity"/>
    <property type="evidence" value="ECO:0007669"/>
    <property type="project" value="RHEA"/>
</dbReference>
<dbReference type="InterPro" id="IPR033939">
    <property type="entry name" value="BCAT_family"/>
</dbReference>
<comment type="pathway">
    <text evidence="4">Amino-acid biosynthesis; L-leucine biosynthesis; L-leucine from 3-methyl-2-oxobutanoate: step 4/4.</text>
</comment>
<evidence type="ECO:0000256" key="11">
    <source>
        <dbReference type="ARBA" id="ARBA00048212"/>
    </source>
</evidence>
<accession>A0A1T5J535</accession>
<evidence type="ECO:0000256" key="7">
    <source>
        <dbReference type="ARBA" id="ARBA00022605"/>
    </source>
</evidence>
<dbReference type="PANTHER" id="PTHR11825">
    <property type="entry name" value="SUBGROUP IIII AMINOTRANSFERASE"/>
    <property type="match status" value="1"/>
</dbReference>
<dbReference type="AlphaFoldDB" id="A0A1T5J535"/>
<dbReference type="CDD" id="cd01557">
    <property type="entry name" value="BCAT_beta_family"/>
    <property type="match status" value="1"/>
</dbReference>
<comment type="pathway">
    <text evidence="2">Amino-acid biosynthesis; L-isoleucine biosynthesis; L-isoleucine from 2-oxobutanoate: step 4/4.</text>
</comment>
<dbReference type="NCBIfam" id="NF009897">
    <property type="entry name" value="PRK13357.1"/>
    <property type="match status" value="1"/>
</dbReference>
<dbReference type="PROSITE" id="PS00770">
    <property type="entry name" value="AA_TRANSFER_CLASS_4"/>
    <property type="match status" value="1"/>
</dbReference>
<dbReference type="UniPathway" id="UPA00048">
    <property type="reaction ID" value="UER00073"/>
</dbReference>
<comment type="cofactor">
    <cofactor evidence="1 16">
        <name>pyridoxal 5'-phosphate</name>
        <dbReference type="ChEBI" id="CHEBI:597326"/>
    </cofactor>
</comment>
<comment type="similarity">
    <text evidence="5 15">Belongs to the class-IV pyridoxal-phosphate-dependent aminotransferase family.</text>
</comment>
<keyword evidence="19" id="KW-1185">Reference proteome</keyword>
<dbReference type="InterPro" id="IPR043131">
    <property type="entry name" value="BCAT-like_N"/>
</dbReference>
<dbReference type="UniPathway" id="UPA00047">
    <property type="reaction ID" value="UER00058"/>
</dbReference>
<evidence type="ECO:0000256" key="13">
    <source>
        <dbReference type="ARBA" id="ARBA00049229"/>
    </source>
</evidence>
<keyword evidence="8 17" id="KW-0808">Transferase</keyword>
<dbReference type="GO" id="GO:0052656">
    <property type="term" value="F:L-isoleucine-2-oxoglutarate transaminase activity"/>
    <property type="evidence" value="ECO:0007669"/>
    <property type="project" value="RHEA"/>
</dbReference>
<dbReference type="GO" id="GO:0009097">
    <property type="term" value="P:isoleucine biosynthetic process"/>
    <property type="evidence" value="ECO:0007669"/>
    <property type="project" value="UniProtKB-UniPathway"/>
</dbReference>
<reference evidence="18 19" key="1">
    <citation type="submission" date="2017-02" db="EMBL/GenBank/DDBJ databases">
        <authorList>
            <person name="Peterson S.W."/>
        </authorList>
    </citation>
    <scope>NUCLEOTIDE SEQUENCE [LARGE SCALE GENOMIC DNA]</scope>
    <source>
        <strain evidence="18 19">VKM Ac-2059</strain>
    </source>
</reference>
<dbReference type="InterPro" id="IPR001544">
    <property type="entry name" value="Aminotrans_IV"/>
</dbReference>
<dbReference type="Gene3D" id="3.20.10.10">
    <property type="entry name" value="D-amino Acid Aminotransferase, subunit A, domain 2"/>
    <property type="match status" value="1"/>
</dbReference>
<evidence type="ECO:0000256" key="5">
    <source>
        <dbReference type="ARBA" id="ARBA00009320"/>
    </source>
</evidence>
<evidence type="ECO:0000313" key="18">
    <source>
        <dbReference type="EMBL" id="SKC46353.1"/>
    </source>
</evidence>
<sequence>MTTAETTFPLSFTHHPSSAARAEAEREIILADPGFGKHFTDHMVQIDWDIETGWHDARVTPYGPLMLDPAASVLHYAQEIFEGLKAYRHADGSIYTFRPEKNAERLQRSARRLALPELGVDDFVESIKQLIAADGQWVPDAPETSLYLRPFMIANESFLGVRSAQKVGYYVIASPAGAYFTGGVKPVSIWLSTEYSRAGKGGTGAAKCGGNYASSLLPQAEAYENGCAQVLFLDSEEGKYVDELGGMNVFFVYKDGTLVTPALTGSILEGITRDSIIQLAKDRGHTVEERRFSLEEWKRDSEAGEIVEVFACGTAAVVTPIAQLKTPDFTIGDAEAPAGELTMAIRQELTDIQYGRLPDRHGWLTRLDA</sequence>
<dbReference type="PANTHER" id="PTHR11825:SF44">
    <property type="entry name" value="BRANCHED-CHAIN-AMINO-ACID AMINOTRANSFERASE"/>
    <property type="match status" value="1"/>
</dbReference>
<keyword evidence="6 17" id="KW-0032">Aminotransferase</keyword>
<dbReference type="STRING" id="123320.SAMN06309945_1215"/>
<name>A0A1T5J535_9MICO</name>
<comment type="catalytic activity">
    <reaction evidence="11 17">
        <text>L-valine + 2-oxoglutarate = 3-methyl-2-oxobutanoate + L-glutamate</text>
        <dbReference type="Rhea" id="RHEA:24813"/>
        <dbReference type="ChEBI" id="CHEBI:11851"/>
        <dbReference type="ChEBI" id="CHEBI:16810"/>
        <dbReference type="ChEBI" id="CHEBI:29985"/>
        <dbReference type="ChEBI" id="CHEBI:57762"/>
        <dbReference type="EC" id="2.6.1.42"/>
    </reaction>
</comment>
<dbReference type="EC" id="2.6.1.42" evidence="17"/>
<keyword evidence="10 17" id="KW-0100">Branched-chain amino acid biosynthesis</keyword>
<evidence type="ECO:0000256" key="10">
    <source>
        <dbReference type="ARBA" id="ARBA00023304"/>
    </source>
</evidence>
<comment type="catalytic activity">
    <reaction evidence="12 17">
        <text>L-isoleucine + 2-oxoglutarate = (S)-3-methyl-2-oxopentanoate + L-glutamate</text>
        <dbReference type="Rhea" id="RHEA:24801"/>
        <dbReference type="ChEBI" id="CHEBI:16810"/>
        <dbReference type="ChEBI" id="CHEBI:29985"/>
        <dbReference type="ChEBI" id="CHEBI:35146"/>
        <dbReference type="ChEBI" id="CHEBI:58045"/>
        <dbReference type="EC" id="2.6.1.42"/>
    </reaction>
</comment>
<organism evidence="18 19">
    <name type="scientific">Okibacterium fritillariae</name>
    <dbReference type="NCBI Taxonomy" id="123320"/>
    <lineage>
        <taxon>Bacteria</taxon>
        <taxon>Bacillati</taxon>
        <taxon>Actinomycetota</taxon>
        <taxon>Actinomycetes</taxon>
        <taxon>Micrococcales</taxon>
        <taxon>Microbacteriaceae</taxon>
        <taxon>Okibacterium</taxon>
    </lineage>
</organism>
<evidence type="ECO:0000256" key="1">
    <source>
        <dbReference type="ARBA" id="ARBA00001933"/>
    </source>
</evidence>
<dbReference type="InterPro" id="IPR043132">
    <property type="entry name" value="BCAT-like_C"/>
</dbReference>
<keyword evidence="9 16" id="KW-0663">Pyridoxal phosphate</keyword>
<dbReference type="GO" id="GO:0009099">
    <property type="term" value="P:L-valine biosynthetic process"/>
    <property type="evidence" value="ECO:0007669"/>
    <property type="project" value="UniProtKB-UniPathway"/>
</dbReference>
<comment type="pathway">
    <text evidence="3">Amino-acid biosynthesis; L-valine biosynthesis; L-valine from pyruvate: step 4/4.</text>
</comment>
<dbReference type="EMBL" id="FUZP01000001">
    <property type="protein sequence ID" value="SKC46353.1"/>
    <property type="molecule type" value="Genomic_DNA"/>
</dbReference>
<dbReference type="PIRSF" id="PIRSF006468">
    <property type="entry name" value="BCAT1"/>
    <property type="match status" value="1"/>
</dbReference>
<evidence type="ECO:0000256" key="3">
    <source>
        <dbReference type="ARBA" id="ARBA00004931"/>
    </source>
</evidence>
<evidence type="ECO:0000256" key="8">
    <source>
        <dbReference type="ARBA" id="ARBA00022679"/>
    </source>
</evidence>
<dbReference type="Pfam" id="PF01063">
    <property type="entry name" value="Aminotran_4"/>
    <property type="match status" value="1"/>
</dbReference>
<evidence type="ECO:0000313" key="19">
    <source>
        <dbReference type="Proteomes" id="UP000190857"/>
    </source>
</evidence>
<dbReference type="Proteomes" id="UP000190857">
    <property type="component" value="Unassembled WGS sequence"/>
</dbReference>
<dbReference type="InterPro" id="IPR036038">
    <property type="entry name" value="Aminotransferase-like"/>
</dbReference>